<organism evidence="1 2">
    <name type="scientific">Kluyvera cryocrescens</name>
    <name type="common">Kluyvera citrophila</name>
    <dbReference type="NCBI Taxonomy" id="580"/>
    <lineage>
        <taxon>Bacteria</taxon>
        <taxon>Pseudomonadati</taxon>
        <taxon>Pseudomonadota</taxon>
        <taxon>Gammaproteobacteria</taxon>
        <taxon>Enterobacterales</taxon>
        <taxon>Enterobacteriaceae</taxon>
        <taxon>Kluyvera</taxon>
    </lineage>
</organism>
<proteinExistence type="predicted"/>
<dbReference type="EMBL" id="CAADJD010000032">
    <property type="protein sequence ID" value="VFS90171.1"/>
    <property type="molecule type" value="Genomic_DNA"/>
</dbReference>
<protein>
    <recommendedName>
        <fullName evidence="3">HTH-type transcriptional regulatory protein gabR</fullName>
    </recommendedName>
</protein>
<evidence type="ECO:0000313" key="2">
    <source>
        <dbReference type="Proteomes" id="UP000401081"/>
    </source>
</evidence>
<accession>A0A485D098</accession>
<dbReference type="Proteomes" id="UP000401081">
    <property type="component" value="Unassembled WGS sequence"/>
</dbReference>
<dbReference type="AlphaFoldDB" id="A0A485D098"/>
<name>A0A485D098_KLUCR</name>
<gene>
    <name evidence="1" type="ORF">NCTC12993_07416</name>
</gene>
<evidence type="ECO:0008006" key="3">
    <source>
        <dbReference type="Google" id="ProtNLM"/>
    </source>
</evidence>
<keyword evidence="2" id="KW-1185">Reference proteome</keyword>
<evidence type="ECO:0000313" key="1">
    <source>
        <dbReference type="EMBL" id="VFS90171.1"/>
    </source>
</evidence>
<reference evidence="1 2" key="1">
    <citation type="submission" date="2019-03" db="EMBL/GenBank/DDBJ databases">
        <authorList>
            <consortium name="Pathogen Informatics"/>
        </authorList>
    </citation>
    <scope>NUCLEOTIDE SEQUENCE [LARGE SCALE GENOMIC DNA]</scope>
    <source>
        <strain evidence="1 2">NCTC12993</strain>
    </source>
</reference>
<sequence>MGFDDVALVRLAHAHQIAPSALSSFYLNRQHARTGLVLGYGNTSASQFATAIRTLQRLIEQLQNGSG</sequence>